<evidence type="ECO:0000256" key="4">
    <source>
        <dbReference type="ARBA" id="ARBA00022723"/>
    </source>
</evidence>
<dbReference type="PANTHER" id="PTHR46077:SF1">
    <property type="entry name" value="TOP1 BINDING ARGININE_SERINE RICH PROTEIN, E3 UBIQUITIN LIGASE"/>
    <property type="match status" value="1"/>
</dbReference>
<evidence type="ECO:0000313" key="11">
    <source>
        <dbReference type="Ensembl" id="ENSACCP00020023605.1"/>
    </source>
</evidence>
<dbReference type="Gene3D" id="3.30.40.10">
    <property type="entry name" value="Zinc/RING finger domain, C3HC4 (zinc finger)"/>
    <property type="match status" value="1"/>
</dbReference>
<dbReference type="GO" id="GO:0008270">
    <property type="term" value="F:zinc ion binding"/>
    <property type="evidence" value="ECO:0007669"/>
    <property type="project" value="UniProtKB-KW"/>
</dbReference>
<keyword evidence="6" id="KW-0862">Zinc</keyword>
<dbReference type="PROSITE" id="PS50089">
    <property type="entry name" value="ZF_RING_2"/>
    <property type="match status" value="1"/>
</dbReference>
<dbReference type="PANTHER" id="PTHR46077">
    <property type="entry name" value="E3 UBIQUITIN-PROTEIN LIGASE TOPORS"/>
    <property type="match status" value="1"/>
</dbReference>
<dbReference type="PROSITE" id="PS00518">
    <property type="entry name" value="ZF_RING_1"/>
    <property type="match status" value="1"/>
</dbReference>
<sequence length="107" mass="11850">APEQSGSAAAEDPCPICLDTMRNAACVPVCFHRFCFGCIRRWASRTATCPLCRHLCSPPEEAWGSWWTPSCASSMPLCQRKFTVSQAAWGGWSECRSRDVILPSTQH</sequence>
<accession>A0A663FG43</accession>
<keyword evidence="7" id="KW-0805">Transcription regulation</keyword>
<dbReference type="GO" id="GO:0006513">
    <property type="term" value="P:protein monoubiquitination"/>
    <property type="evidence" value="ECO:0007669"/>
    <property type="project" value="TreeGrafter"/>
</dbReference>
<dbReference type="EC" id="2.3.2.27" evidence="2"/>
<reference evidence="11" key="2">
    <citation type="submission" date="2025-09" db="UniProtKB">
        <authorList>
            <consortium name="Ensembl"/>
        </authorList>
    </citation>
    <scope>IDENTIFICATION</scope>
</reference>
<keyword evidence="5 9" id="KW-0863">Zinc-finger</keyword>
<dbReference type="Pfam" id="PF13639">
    <property type="entry name" value="zf-RING_2"/>
    <property type="match status" value="1"/>
</dbReference>
<name>A0A663FG43_AQUCH</name>
<evidence type="ECO:0000313" key="12">
    <source>
        <dbReference type="Proteomes" id="UP000472275"/>
    </source>
</evidence>
<organism evidence="11 12">
    <name type="scientific">Aquila chrysaetos chrysaetos</name>
    <dbReference type="NCBI Taxonomy" id="223781"/>
    <lineage>
        <taxon>Eukaryota</taxon>
        <taxon>Metazoa</taxon>
        <taxon>Chordata</taxon>
        <taxon>Craniata</taxon>
        <taxon>Vertebrata</taxon>
        <taxon>Euteleostomi</taxon>
        <taxon>Archelosauria</taxon>
        <taxon>Archosauria</taxon>
        <taxon>Dinosauria</taxon>
        <taxon>Saurischia</taxon>
        <taxon>Theropoda</taxon>
        <taxon>Coelurosauria</taxon>
        <taxon>Aves</taxon>
        <taxon>Neognathae</taxon>
        <taxon>Neoaves</taxon>
        <taxon>Telluraves</taxon>
        <taxon>Accipitrimorphae</taxon>
        <taxon>Accipitriformes</taxon>
        <taxon>Accipitridae</taxon>
        <taxon>Accipitrinae</taxon>
        <taxon>Aquila</taxon>
    </lineage>
</organism>
<dbReference type="SUPFAM" id="SSF57850">
    <property type="entry name" value="RING/U-box"/>
    <property type="match status" value="1"/>
</dbReference>
<dbReference type="InterPro" id="IPR013083">
    <property type="entry name" value="Znf_RING/FYVE/PHD"/>
</dbReference>
<protein>
    <recommendedName>
        <fullName evidence="2">RING-type E3 ubiquitin transferase</fullName>
        <ecNumber evidence="2">2.3.2.27</ecNumber>
    </recommendedName>
</protein>
<dbReference type="InterPro" id="IPR017907">
    <property type="entry name" value="Znf_RING_CS"/>
</dbReference>
<evidence type="ECO:0000256" key="8">
    <source>
        <dbReference type="ARBA" id="ARBA00023163"/>
    </source>
</evidence>
<dbReference type="GO" id="GO:0000209">
    <property type="term" value="P:protein polyubiquitination"/>
    <property type="evidence" value="ECO:0007669"/>
    <property type="project" value="TreeGrafter"/>
</dbReference>
<keyword evidence="8" id="KW-0804">Transcription</keyword>
<feature type="domain" description="RING-type" evidence="10">
    <location>
        <begin position="14"/>
        <end position="53"/>
    </location>
</feature>
<dbReference type="InterPro" id="IPR001841">
    <property type="entry name" value="Znf_RING"/>
</dbReference>
<dbReference type="InParanoid" id="A0A663FG43"/>
<evidence type="ECO:0000256" key="6">
    <source>
        <dbReference type="ARBA" id="ARBA00022833"/>
    </source>
</evidence>
<dbReference type="Ensembl" id="ENSACCT00020024650.1">
    <property type="protein sequence ID" value="ENSACCP00020023605.1"/>
    <property type="gene ID" value="ENSACCG00020016214.1"/>
</dbReference>
<dbReference type="SMART" id="SM00184">
    <property type="entry name" value="RING"/>
    <property type="match status" value="1"/>
</dbReference>
<evidence type="ECO:0000259" key="10">
    <source>
        <dbReference type="PROSITE" id="PS50089"/>
    </source>
</evidence>
<evidence type="ECO:0000256" key="2">
    <source>
        <dbReference type="ARBA" id="ARBA00012483"/>
    </source>
</evidence>
<keyword evidence="3" id="KW-0808">Transferase</keyword>
<evidence type="ECO:0000256" key="5">
    <source>
        <dbReference type="ARBA" id="ARBA00022771"/>
    </source>
</evidence>
<evidence type="ECO:0000256" key="9">
    <source>
        <dbReference type="PROSITE-ProRule" id="PRU00175"/>
    </source>
</evidence>
<reference evidence="11" key="1">
    <citation type="submission" date="2025-08" db="UniProtKB">
        <authorList>
            <consortium name="Ensembl"/>
        </authorList>
    </citation>
    <scope>IDENTIFICATION</scope>
</reference>
<dbReference type="Proteomes" id="UP000472275">
    <property type="component" value="Chromosome Z"/>
</dbReference>
<proteinExistence type="predicted"/>
<comment type="catalytic activity">
    <reaction evidence="1">
        <text>S-ubiquitinyl-[E2 ubiquitin-conjugating enzyme]-L-cysteine + [acceptor protein]-L-lysine = [E2 ubiquitin-conjugating enzyme]-L-cysteine + N(6)-ubiquitinyl-[acceptor protein]-L-lysine.</text>
        <dbReference type="EC" id="2.3.2.27"/>
    </reaction>
</comment>
<keyword evidence="4" id="KW-0479">Metal-binding</keyword>
<dbReference type="AlphaFoldDB" id="A0A663FG43"/>
<evidence type="ECO:0000256" key="1">
    <source>
        <dbReference type="ARBA" id="ARBA00000900"/>
    </source>
</evidence>
<dbReference type="GeneTree" id="ENSGT01150000287381"/>
<keyword evidence="12" id="KW-1185">Reference proteome</keyword>
<evidence type="ECO:0000256" key="7">
    <source>
        <dbReference type="ARBA" id="ARBA00023015"/>
    </source>
</evidence>
<dbReference type="GO" id="GO:0061630">
    <property type="term" value="F:ubiquitin protein ligase activity"/>
    <property type="evidence" value="ECO:0007669"/>
    <property type="project" value="UniProtKB-EC"/>
</dbReference>
<evidence type="ECO:0000256" key="3">
    <source>
        <dbReference type="ARBA" id="ARBA00022679"/>
    </source>
</evidence>